<dbReference type="EMBL" id="JAFVMF010000140">
    <property type="protein sequence ID" value="MBO1362161.1"/>
    <property type="molecule type" value="Genomic_DNA"/>
</dbReference>
<accession>A0ABS3M238</accession>
<dbReference type="RefSeq" id="WP_207884281.1">
    <property type="nucleotide sequence ID" value="NZ_JAFVMF010000140.1"/>
</dbReference>
<dbReference type="Proteomes" id="UP000664771">
    <property type="component" value="Unassembled WGS sequence"/>
</dbReference>
<comment type="caution">
    <text evidence="1">The sequence shown here is derived from an EMBL/GenBank/DDBJ whole genome shotgun (WGS) entry which is preliminary data.</text>
</comment>
<sequence>MSASFLVPAGLGVQEGKAAVKVHRVFPSDRGSFVMFPAFLAAGDQFVRPSPEILAPPFCRALVKMLPPPAG</sequence>
<protein>
    <submittedName>
        <fullName evidence="1">Uncharacterized protein</fullName>
    </submittedName>
</protein>
<feature type="non-terminal residue" evidence="1">
    <location>
        <position position="71"/>
    </location>
</feature>
<keyword evidence="2" id="KW-1185">Reference proteome</keyword>
<name>A0ABS3M238_9PROT</name>
<gene>
    <name evidence="1" type="ORF">J2D73_20510</name>
</gene>
<reference evidence="1 2" key="1">
    <citation type="submission" date="2021-03" db="EMBL/GenBank/DDBJ databases">
        <title>The complete genome sequence of Acetobacter sacchari TBRC 11175.</title>
        <authorList>
            <person name="Charoenyingcharoen P."/>
            <person name="Yukphan P."/>
        </authorList>
    </citation>
    <scope>NUCLEOTIDE SEQUENCE [LARGE SCALE GENOMIC DNA]</scope>
    <source>
        <strain evidence="1 2">TBRC 11175</strain>
    </source>
</reference>
<proteinExistence type="predicted"/>
<evidence type="ECO:0000313" key="1">
    <source>
        <dbReference type="EMBL" id="MBO1362161.1"/>
    </source>
</evidence>
<evidence type="ECO:0000313" key="2">
    <source>
        <dbReference type="Proteomes" id="UP000664771"/>
    </source>
</evidence>
<organism evidence="1 2">
    <name type="scientific">Acetobacter sacchari</name>
    <dbReference type="NCBI Taxonomy" id="2661687"/>
    <lineage>
        <taxon>Bacteria</taxon>
        <taxon>Pseudomonadati</taxon>
        <taxon>Pseudomonadota</taxon>
        <taxon>Alphaproteobacteria</taxon>
        <taxon>Acetobacterales</taxon>
        <taxon>Acetobacteraceae</taxon>
        <taxon>Acetobacter</taxon>
    </lineage>
</organism>